<organism evidence="1 2">
    <name type="scientific">Blattamonas nauphoetae</name>
    <dbReference type="NCBI Taxonomy" id="2049346"/>
    <lineage>
        <taxon>Eukaryota</taxon>
        <taxon>Metamonada</taxon>
        <taxon>Preaxostyla</taxon>
        <taxon>Oxymonadida</taxon>
        <taxon>Blattamonas</taxon>
    </lineage>
</organism>
<evidence type="ECO:0000313" key="2">
    <source>
        <dbReference type="Proteomes" id="UP001281761"/>
    </source>
</evidence>
<keyword evidence="2" id="KW-1185">Reference proteome</keyword>
<dbReference type="EMBL" id="JARBJD010000028">
    <property type="protein sequence ID" value="KAK2959679.1"/>
    <property type="molecule type" value="Genomic_DNA"/>
</dbReference>
<evidence type="ECO:0000313" key="1">
    <source>
        <dbReference type="EMBL" id="KAK2959679.1"/>
    </source>
</evidence>
<name>A0ABQ9Y7M5_9EUKA</name>
<proteinExistence type="predicted"/>
<comment type="caution">
    <text evidence="1">The sequence shown here is derived from an EMBL/GenBank/DDBJ whole genome shotgun (WGS) entry which is preliminary data.</text>
</comment>
<sequence>MTFVDSLSLTATATDRIVNSENEWMIWGFLSEMSSISFEKYFEDKTVPFYGKDILGSLLCEGWEDVIEHRVRHTESTEWGGEVRDAVESTLVSGGANLPDMFSRML</sequence>
<reference evidence="1 2" key="1">
    <citation type="journal article" date="2022" name="bioRxiv">
        <title>Genomics of Preaxostyla Flagellates Illuminates Evolutionary Transitions and the Path Towards Mitochondrial Loss.</title>
        <authorList>
            <person name="Novak L.V.F."/>
            <person name="Treitli S.C."/>
            <person name="Pyrih J."/>
            <person name="Halakuc P."/>
            <person name="Pipaliya S.V."/>
            <person name="Vacek V."/>
            <person name="Brzon O."/>
            <person name="Soukal P."/>
            <person name="Eme L."/>
            <person name="Dacks J.B."/>
            <person name="Karnkowska A."/>
            <person name="Elias M."/>
            <person name="Hampl V."/>
        </authorList>
    </citation>
    <scope>NUCLEOTIDE SEQUENCE [LARGE SCALE GENOMIC DNA]</scope>
    <source>
        <strain evidence="1">NAU3</strain>
        <tissue evidence="1">Gut</tissue>
    </source>
</reference>
<protein>
    <submittedName>
        <fullName evidence="1">Uncharacterized protein</fullName>
    </submittedName>
</protein>
<gene>
    <name evidence="1" type="ORF">BLNAU_5456</name>
</gene>
<accession>A0ABQ9Y7M5</accession>
<dbReference type="Proteomes" id="UP001281761">
    <property type="component" value="Unassembled WGS sequence"/>
</dbReference>